<evidence type="ECO:0000256" key="2">
    <source>
        <dbReference type="SAM" id="SignalP"/>
    </source>
</evidence>
<feature type="domain" description="Sulfatase N-terminal" evidence="3">
    <location>
        <begin position="44"/>
        <end position="400"/>
    </location>
</feature>
<accession>A0ABV1N4L1</accession>
<evidence type="ECO:0000256" key="1">
    <source>
        <dbReference type="SAM" id="MobiDB-lite"/>
    </source>
</evidence>
<dbReference type="PANTHER" id="PTHR43751">
    <property type="entry name" value="SULFATASE"/>
    <property type="match status" value="1"/>
</dbReference>
<dbReference type="EMBL" id="JBEGCI010000002">
    <property type="protein sequence ID" value="MEQ6887425.1"/>
    <property type="molecule type" value="Genomic_DNA"/>
</dbReference>
<dbReference type="Pfam" id="PF14707">
    <property type="entry name" value="Sulfatase_C"/>
    <property type="match status" value="1"/>
</dbReference>
<evidence type="ECO:0000259" key="3">
    <source>
        <dbReference type="Pfam" id="PF00884"/>
    </source>
</evidence>
<sequence length="543" mass="60483">MNKTTVGIAAVMALSLGGSAWAGEHEEESGATTPSAAGGGDGPPNILVIWGDDIGWTNLSSYEHSVMGYATPNIDRIADEGVLFTDHYAQPSCTAGRAAFLTGQYPIRSGMTTVGQPGSPLGLQAESPTIAELLKAEGYRTGQFGKNHLGDRNEHLPTVHGFDEFFGNLYHLNTQEEAEQRDYQRFGEAFSGSLEAYEERFGTRGVLHTFATEEFDDTEMPRFGVIGAQTIEDTGPLTRERMENFDAEEVIPLALDFMERAKEAGDPFFVWLNTSRMHLYTRLGDEWRYAAEEHTSEADIHGSGMLQHDHDIGNVLDWLEDQGLADNTIVWYSTDNGPEHSSWPHGGTTPFRGEKMTTYEGGVRVPSVLRWPGEIPSGSVRNGIQAHQDMFTSLAVAAGIEDPVERVKTEMDQYIDGVNNLPYWRGDSDHSARDHIFHYYESKLTAVRMGPWKFHFSTKEDYYANVVPRTVPLVFNIRMDPYESYDSTDSYGHLMQKVSWLIQPMSVLMEQHLTSLAEYPPVQGGASFDMSNIIEDFASKAMQ</sequence>
<keyword evidence="5" id="KW-1185">Reference proteome</keyword>
<proteinExistence type="predicted"/>
<dbReference type="Proteomes" id="UP001472978">
    <property type="component" value="Unassembled WGS sequence"/>
</dbReference>
<dbReference type="RefSeq" id="WP_349756974.1">
    <property type="nucleotide sequence ID" value="NZ_JBEGCI010000002.1"/>
</dbReference>
<dbReference type="InterPro" id="IPR017850">
    <property type="entry name" value="Alkaline_phosphatase_core_sf"/>
</dbReference>
<comment type="caution">
    <text evidence="4">The sequence shown here is derived from an EMBL/GenBank/DDBJ whole genome shotgun (WGS) entry which is preliminary data.</text>
</comment>
<evidence type="ECO:0000313" key="4">
    <source>
        <dbReference type="EMBL" id="MEQ6887425.1"/>
    </source>
</evidence>
<dbReference type="InterPro" id="IPR052701">
    <property type="entry name" value="GAG_Ulvan_Degrading_Sulfatases"/>
</dbReference>
<dbReference type="Gene3D" id="3.40.720.10">
    <property type="entry name" value="Alkaline Phosphatase, subunit A"/>
    <property type="match status" value="1"/>
</dbReference>
<gene>
    <name evidence="4" type="ORF">ABE957_01870</name>
</gene>
<dbReference type="Gene3D" id="3.30.1120.10">
    <property type="match status" value="1"/>
</dbReference>
<name>A0ABV1N4L1_9GAMM</name>
<feature type="signal peptide" evidence="2">
    <location>
        <begin position="1"/>
        <end position="22"/>
    </location>
</feature>
<keyword evidence="2" id="KW-0732">Signal</keyword>
<evidence type="ECO:0000313" key="5">
    <source>
        <dbReference type="Proteomes" id="UP001472978"/>
    </source>
</evidence>
<feature type="region of interest" description="Disordered" evidence="1">
    <location>
        <begin position="22"/>
        <end position="42"/>
    </location>
</feature>
<dbReference type="PANTHER" id="PTHR43751:SF2">
    <property type="entry name" value="SULFATASE N-TERMINAL DOMAIN-CONTAINING PROTEIN"/>
    <property type="match status" value="1"/>
</dbReference>
<dbReference type="Pfam" id="PF00884">
    <property type="entry name" value="Sulfatase"/>
    <property type="match status" value="1"/>
</dbReference>
<feature type="chain" id="PRO_5046907643" evidence="2">
    <location>
        <begin position="23"/>
        <end position="543"/>
    </location>
</feature>
<dbReference type="SUPFAM" id="SSF53649">
    <property type="entry name" value="Alkaline phosphatase-like"/>
    <property type="match status" value="1"/>
</dbReference>
<organism evidence="4 5">
    <name type="scientific">Halomonas pelophila</name>
    <dbReference type="NCBI Taxonomy" id="3151122"/>
    <lineage>
        <taxon>Bacteria</taxon>
        <taxon>Pseudomonadati</taxon>
        <taxon>Pseudomonadota</taxon>
        <taxon>Gammaproteobacteria</taxon>
        <taxon>Oceanospirillales</taxon>
        <taxon>Halomonadaceae</taxon>
        <taxon>Halomonas</taxon>
    </lineage>
</organism>
<dbReference type="InterPro" id="IPR000917">
    <property type="entry name" value="Sulfatase_N"/>
</dbReference>
<dbReference type="CDD" id="cd16142">
    <property type="entry name" value="ARS_like"/>
    <property type="match status" value="1"/>
</dbReference>
<reference evidence="4 5" key="1">
    <citation type="submission" date="2024-05" db="EMBL/GenBank/DDBJ databases">
        <title>Halomonas sp. CS7 16S ribosomal RNA gene Genome sequencing and assembly.</title>
        <authorList>
            <person name="Yook S."/>
        </authorList>
    </citation>
    <scope>NUCLEOTIDE SEQUENCE [LARGE SCALE GENOMIC DNA]</scope>
    <source>
        <strain evidence="4 5">CS7</strain>
    </source>
</reference>
<protein>
    <submittedName>
        <fullName evidence="4">Arylsulfatase</fullName>
    </submittedName>
</protein>